<name>A0A813V0U2_ADIRI</name>
<dbReference type="GO" id="GO:0005085">
    <property type="term" value="F:guanyl-nucleotide exchange factor activity"/>
    <property type="evidence" value="ECO:0007669"/>
    <property type="project" value="UniProtKB-KW"/>
</dbReference>
<evidence type="ECO:0000313" key="12">
    <source>
        <dbReference type="EMBL" id="CAF0831129.1"/>
    </source>
</evidence>
<dbReference type="InterPro" id="IPR043153">
    <property type="entry name" value="DENN_C"/>
</dbReference>
<dbReference type="InterPro" id="IPR037516">
    <property type="entry name" value="Tripartite_DENN"/>
</dbReference>
<dbReference type="SMART" id="SM00799">
    <property type="entry name" value="DENN"/>
    <property type="match status" value="1"/>
</dbReference>
<evidence type="ECO:0000256" key="10">
    <source>
        <dbReference type="SAM" id="MobiDB-lite"/>
    </source>
</evidence>
<dbReference type="SMART" id="SM00801">
    <property type="entry name" value="dDENN"/>
    <property type="match status" value="1"/>
</dbReference>
<keyword evidence="8" id="KW-0053">Apoptosis</keyword>
<dbReference type="GO" id="GO:0006915">
    <property type="term" value="P:apoptotic process"/>
    <property type="evidence" value="ECO:0007669"/>
    <property type="project" value="UniProtKB-KW"/>
</dbReference>
<keyword evidence="7" id="KW-0344">Guanine-nucleotide releasing factor</keyword>
<dbReference type="GO" id="GO:0032483">
    <property type="term" value="P:regulation of Rab protein signal transduction"/>
    <property type="evidence" value="ECO:0007669"/>
    <property type="project" value="TreeGrafter"/>
</dbReference>
<feature type="region of interest" description="Disordered" evidence="10">
    <location>
        <begin position="765"/>
        <end position="784"/>
    </location>
</feature>
<organism evidence="12 13">
    <name type="scientific">Adineta ricciae</name>
    <name type="common">Rotifer</name>
    <dbReference type="NCBI Taxonomy" id="249248"/>
    <lineage>
        <taxon>Eukaryota</taxon>
        <taxon>Metazoa</taxon>
        <taxon>Spiralia</taxon>
        <taxon>Gnathifera</taxon>
        <taxon>Rotifera</taxon>
        <taxon>Eurotatoria</taxon>
        <taxon>Bdelloidea</taxon>
        <taxon>Adinetida</taxon>
        <taxon>Adinetidae</taxon>
        <taxon>Adineta</taxon>
    </lineage>
</organism>
<sequence>MCEQTKRYFSPRLVDYVIIVGCRHPNKYNHVTQTPELLRRYPLEDHKDFALPPDVIFFCQPEGCINIGHQRTGIQPITSFVFTLTEKDSNRQRFGICVNFYRHFSRRTCTTSNHSQQHKTDGTDSSDDSADKSKNSTVNDQVGDDGNENIERKRKRRVKNNTLTSICLISHHPFFTRFRECLITLKTLIDACNERSCAKRTGASRGTSRETVWGVLTGHAYECTSSIVAHELREIETWILRLLSAPVSIPGKTKILIETLPNEPPMLFALPDHTRFSLVDFPLHLPLELLGVDLGIRVLTLIMLESKVVFQSRDYNALTMSVLAFVALLYPLEYMFPVIPLLPTCMTGAEQLLLIPTPFIIGVPASFFPYKGMGARRFDDIWIVDLDANQIIPPRHAEPCFDIPEYEYNTLSNHLKQALGSMSSDTEPIQNFDTILNDKSYATNPKTLPLKTYNLFIYGNDIDSVDIATRVAMVRFFNSPNIFGNFNEHTRTLRLHPRAVVAFQYTSFIRSRPVRSAFVARLAKTQAVEFFAEWSLCPDNVAFLRVQTGVYDPALIGDKPKWYSRDLTAIQFNIMDENSTLGQAVNSWNGKSNDDEQTPTDESGSDSEDDSPNSCYSSLNDFVFEMRNSEICGEIRENKLYPENQEKSAFVEYSQVYNPPEELQIPESLNTKANTHESNPLMSESTISSSSNSDINSQHHSPIDEKYSILGDLSETILEMDSKSSSATITPIAKTFPKPLFDLKSAQFETDSSQSSPLLIRRQIRKQESDNSESNISINSPEIEQISAETEYKTPDSIATSDGSSKPHPNRPPAISLSKPNRRVDRSTVNKPNTPYFNTIIANRQRDFIRQQSVELKANTHSENQQFLKEIVNNILDGLGIGWLKINRVKKLMEDENYRNFVLSRLNVNLDKKYADEHDHIEDVKINQTVFKGMTNILRAVIQGLEATFENNGVGGMASTFQLLEIAHTHYWVKDSTMRSDLSPMSERNSPLNGSRESLASADPAISPNMVSSTISLSKPSSITSPTAAFVSQLGSFWRESKSVIARSYASATQATMGFAPSVELHTNPKHSFSPHAPFHSSVTVSPSLSSNFNSAEKSSRSMMNQPLFAQSADIPDVNGDDYQNIEIPSEVVSKSDETSNSNLTVIEQQDRPDTLSLTNENVQTRINISRISSTATDDGSGNESALSSRRGSKGMHHSTRESPQWNADDDENKLRIRRLSTASTAKSSLSVGYRFHNGSLIQVADNNNLSTNDKQYLFEVLVGGSRSHLWDQMQIWEDVFLDAVAQERDIIGLDQGPAEMMERYYSLSNSDRRRLEMDEDRLLAVMLYNLTAFMIMMRVSKDEIRRKIRRMLGRCHIGLTMSQQVNELIDNISNLNGNDVDLRPVGSRLLQKQSFTVHWGTDNTGDMLFMEVWDDCLILRSVMGEVHDRCWFEKIVNMTFSPKTRVLCLWRKVDGETQLTKFYTKRCRDLYFAIKETMEKAASRMKGTLPGQEVGGEFPIKDLSTGEGGLIQVCLEGICLTFENEKEFIELQKIRKCTTQKGDIFVLEEFDSTSKQLRIRKYKSSMIHPYFILAISQDILIACANQQIPLTTMRLTIFAIFCGLFIILSVQARSIPPDGSQSSFEEYLKQLVLSENEDSEDRTQFVSNIEENMSPKVKRGFFFFPERRSTKRYYRPIYSYGRKSHWDTFFG</sequence>
<dbReference type="Proteomes" id="UP000663852">
    <property type="component" value="Unassembled WGS sequence"/>
</dbReference>
<dbReference type="PROSITE" id="PS50211">
    <property type="entry name" value="DENN"/>
    <property type="match status" value="1"/>
</dbReference>
<dbReference type="InterPro" id="IPR057469">
    <property type="entry name" value="PH_MADD"/>
</dbReference>
<dbReference type="EMBL" id="CAJNOJ010000018">
    <property type="protein sequence ID" value="CAF0831129.1"/>
    <property type="molecule type" value="Genomic_DNA"/>
</dbReference>
<evidence type="ECO:0000256" key="4">
    <source>
        <dbReference type="ARBA" id="ARBA00017868"/>
    </source>
</evidence>
<dbReference type="Pfam" id="PF23629">
    <property type="entry name" value="Death_MADD"/>
    <property type="match status" value="1"/>
</dbReference>
<feature type="region of interest" description="Disordered" evidence="10">
    <location>
        <begin position="790"/>
        <end position="835"/>
    </location>
</feature>
<comment type="similarity">
    <text evidence="3">Belongs to the MADD family.</text>
</comment>
<comment type="subcellular location">
    <subcellularLocation>
        <location evidence="1">Cell membrane</location>
    </subcellularLocation>
    <subcellularLocation>
        <location evidence="2">Cytoplasm</location>
    </subcellularLocation>
</comment>
<dbReference type="PANTHER" id="PTHR13008">
    <property type="entry name" value="MAP-KINASE ACTIVATING DEATH DOMAIN PROTEIN MADD /DENN/AEX-3 C.ELEGANS"/>
    <property type="match status" value="1"/>
</dbReference>
<accession>A0A813V0U2</accession>
<keyword evidence="6" id="KW-0963">Cytoplasm</keyword>
<feature type="region of interest" description="Disordered" evidence="10">
    <location>
        <begin position="583"/>
        <end position="614"/>
    </location>
</feature>
<evidence type="ECO:0000256" key="7">
    <source>
        <dbReference type="ARBA" id="ARBA00022658"/>
    </source>
</evidence>
<feature type="region of interest" description="Disordered" evidence="10">
    <location>
        <begin position="111"/>
        <end position="155"/>
    </location>
</feature>
<evidence type="ECO:0000256" key="1">
    <source>
        <dbReference type="ARBA" id="ARBA00004236"/>
    </source>
</evidence>
<evidence type="ECO:0000259" key="11">
    <source>
        <dbReference type="PROSITE" id="PS50211"/>
    </source>
</evidence>
<evidence type="ECO:0000313" key="13">
    <source>
        <dbReference type="Proteomes" id="UP000663852"/>
    </source>
</evidence>
<dbReference type="Pfam" id="PF03456">
    <property type="entry name" value="uDENN"/>
    <property type="match status" value="1"/>
</dbReference>
<dbReference type="Gene3D" id="3.40.50.11500">
    <property type="match status" value="1"/>
</dbReference>
<dbReference type="GO" id="GO:0005886">
    <property type="term" value="C:plasma membrane"/>
    <property type="evidence" value="ECO:0007669"/>
    <property type="project" value="UniProtKB-SubCell"/>
</dbReference>
<evidence type="ECO:0000256" key="8">
    <source>
        <dbReference type="ARBA" id="ARBA00022703"/>
    </source>
</evidence>
<dbReference type="GO" id="GO:0042981">
    <property type="term" value="P:regulation of apoptotic process"/>
    <property type="evidence" value="ECO:0007669"/>
    <property type="project" value="TreeGrafter"/>
</dbReference>
<feature type="region of interest" description="Disordered" evidence="10">
    <location>
        <begin position="980"/>
        <end position="1004"/>
    </location>
</feature>
<dbReference type="InterPro" id="IPR056574">
    <property type="entry name" value="Death_MADD"/>
</dbReference>
<feature type="compositionally biased region" description="Polar residues" evidence="10">
    <location>
        <begin position="673"/>
        <end position="682"/>
    </location>
</feature>
<dbReference type="GO" id="GO:0005829">
    <property type="term" value="C:cytosol"/>
    <property type="evidence" value="ECO:0007669"/>
    <property type="project" value="TreeGrafter"/>
</dbReference>
<dbReference type="Gene3D" id="3.30.450.200">
    <property type="match status" value="1"/>
</dbReference>
<gene>
    <name evidence="12" type="ORF">EDS130_LOCUS6346</name>
</gene>
<dbReference type="Pfam" id="PF25328">
    <property type="entry name" value="PH_MADD"/>
    <property type="match status" value="1"/>
</dbReference>
<feature type="compositionally biased region" description="Polar residues" evidence="10">
    <location>
        <begin position="1169"/>
        <end position="1190"/>
    </location>
</feature>
<feature type="compositionally biased region" description="Acidic residues" evidence="10">
    <location>
        <begin position="595"/>
        <end position="611"/>
    </location>
</feature>
<keyword evidence="5" id="KW-1003">Cell membrane</keyword>
<proteinExistence type="inferred from homology"/>
<keyword evidence="9" id="KW-0472">Membrane</keyword>
<evidence type="ECO:0000256" key="3">
    <source>
        <dbReference type="ARBA" id="ARBA00005978"/>
    </source>
</evidence>
<dbReference type="SMART" id="SM00800">
    <property type="entry name" value="uDENN"/>
    <property type="match status" value="1"/>
</dbReference>
<dbReference type="PANTHER" id="PTHR13008:SF7">
    <property type="entry name" value="MAP KINASE-ACTIVATING DEATH DOMAIN PROTEIN"/>
    <property type="match status" value="1"/>
</dbReference>
<evidence type="ECO:0000256" key="5">
    <source>
        <dbReference type="ARBA" id="ARBA00022475"/>
    </source>
</evidence>
<dbReference type="Pfam" id="PF02141">
    <property type="entry name" value="DENN"/>
    <property type="match status" value="1"/>
</dbReference>
<dbReference type="OrthoDB" id="6282239at2759"/>
<dbReference type="InterPro" id="IPR005113">
    <property type="entry name" value="uDENN_dom"/>
</dbReference>
<feature type="region of interest" description="Disordered" evidence="10">
    <location>
        <begin position="673"/>
        <end position="703"/>
    </location>
</feature>
<feature type="compositionally biased region" description="Low complexity" evidence="10">
    <location>
        <begin position="772"/>
        <end position="784"/>
    </location>
</feature>
<feature type="compositionally biased region" description="Low complexity" evidence="10">
    <location>
        <begin position="683"/>
        <end position="700"/>
    </location>
</feature>
<evidence type="ECO:0000256" key="9">
    <source>
        <dbReference type="ARBA" id="ARBA00023136"/>
    </source>
</evidence>
<feature type="region of interest" description="Disordered" evidence="10">
    <location>
        <begin position="1169"/>
        <end position="1212"/>
    </location>
</feature>
<feature type="domain" description="UDENN" evidence="11">
    <location>
        <begin position="16"/>
        <end position="542"/>
    </location>
</feature>
<feature type="compositionally biased region" description="Polar residues" evidence="10">
    <location>
        <begin position="986"/>
        <end position="998"/>
    </location>
</feature>
<evidence type="ECO:0000256" key="2">
    <source>
        <dbReference type="ARBA" id="ARBA00004496"/>
    </source>
</evidence>
<comment type="caution">
    <text evidence="12">The sequence shown here is derived from an EMBL/GenBank/DDBJ whole genome shotgun (WGS) entry which is preliminary data.</text>
</comment>
<dbReference type="InterPro" id="IPR005112">
    <property type="entry name" value="dDENN_dom"/>
</dbReference>
<reference evidence="12" key="1">
    <citation type="submission" date="2021-02" db="EMBL/GenBank/DDBJ databases">
        <authorList>
            <person name="Nowell W R."/>
        </authorList>
    </citation>
    <scope>NUCLEOTIDE SEQUENCE</scope>
</reference>
<dbReference type="InterPro" id="IPR001194">
    <property type="entry name" value="cDENN_dom"/>
</dbReference>
<protein>
    <recommendedName>
        <fullName evidence="4">MAP kinase-activating death domain protein</fullName>
    </recommendedName>
</protein>
<dbReference type="InterPro" id="IPR039980">
    <property type="entry name" value="MADD"/>
</dbReference>
<evidence type="ECO:0000256" key="6">
    <source>
        <dbReference type="ARBA" id="ARBA00022490"/>
    </source>
</evidence>